<dbReference type="InterPro" id="IPR027248">
    <property type="entry name" value="Sm_D2"/>
</dbReference>
<evidence type="ECO:0000256" key="8">
    <source>
        <dbReference type="ARBA" id="ARBA00023274"/>
    </source>
</evidence>
<reference evidence="11" key="1">
    <citation type="submission" date="2019-11" db="EMBL/GenBank/DDBJ databases">
        <authorList>
            <person name="Liu Y."/>
            <person name="Hou J."/>
            <person name="Li T.-Q."/>
            <person name="Guan C.-H."/>
            <person name="Wu X."/>
            <person name="Wu H.-Z."/>
            <person name="Ling F."/>
            <person name="Zhang R."/>
            <person name="Shi X.-G."/>
            <person name="Ren J.-P."/>
            <person name="Chen E.-F."/>
            <person name="Sun J.-M."/>
        </authorList>
    </citation>
    <scope>NUCLEOTIDE SEQUENCE</scope>
    <source>
        <strain evidence="11">Adult_tree_wgs_1</strain>
        <tissue evidence="11">Leaves</tissue>
    </source>
</reference>
<feature type="domain" description="Sm" evidence="10">
    <location>
        <begin position="18"/>
        <end position="47"/>
    </location>
</feature>
<dbReference type="GO" id="GO:0006397">
    <property type="term" value="P:mRNA processing"/>
    <property type="evidence" value="ECO:0007669"/>
    <property type="project" value="UniProtKB-KW"/>
</dbReference>
<dbReference type="SUPFAM" id="SSF50182">
    <property type="entry name" value="Sm-like ribonucleoproteins"/>
    <property type="match status" value="1"/>
</dbReference>
<evidence type="ECO:0000256" key="1">
    <source>
        <dbReference type="ARBA" id="ARBA00004123"/>
    </source>
</evidence>
<keyword evidence="4" id="KW-0963">Cytoplasm</keyword>
<dbReference type="EMBL" id="WJXA01000006">
    <property type="protein sequence ID" value="KAF7140928.1"/>
    <property type="molecule type" value="Genomic_DNA"/>
</dbReference>
<keyword evidence="5 9" id="KW-0507">mRNA processing</keyword>
<dbReference type="GO" id="GO:0008380">
    <property type="term" value="P:RNA splicing"/>
    <property type="evidence" value="ECO:0007669"/>
    <property type="project" value="UniProtKB-KW"/>
</dbReference>
<keyword evidence="8 9" id="KW-0687">Ribonucleoprotein</keyword>
<dbReference type="GO" id="GO:0005829">
    <property type="term" value="C:cytosol"/>
    <property type="evidence" value="ECO:0007669"/>
    <property type="project" value="UniProtKB-SubCell"/>
</dbReference>
<sequence>MALWNQLCSVILSDLLLNKKKLLGCVRAFDRHCNMVLENVREMWTKVCMSRRTGFWRKLSGKDIVTLKFQFFWLMWN</sequence>
<dbReference type="Pfam" id="PF01423">
    <property type="entry name" value="LSM"/>
    <property type="match status" value="1"/>
</dbReference>
<comment type="caution">
    <text evidence="11">The sequence shown here is derived from an EMBL/GenBank/DDBJ whole genome shotgun (WGS) entry which is preliminary data.</text>
</comment>
<keyword evidence="7 9" id="KW-0539">Nucleus</keyword>
<organism evidence="11 12">
    <name type="scientific">Rhododendron simsii</name>
    <name type="common">Sims's rhododendron</name>
    <dbReference type="NCBI Taxonomy" id="118357"/>
    <lineage>
        <taxon>Eukaryota</taxon>
        <taxon>Viridiplantae</taxon>
        <taxon>Streptophyta</taxon>
        <taxon>Embryophyta</taxon>
        <taxon>Tracheophyta</taxon>
        <taxon>Spermatophyta</taxon>
        <taxon>Magnoliopsida</taxon>
        <taxon>eudicotyledons</taxon>
        <taxon>Gunneridae</taxon>
        <taxon>Pentapetalae</taxon>
        <taxon>asterids</taxon>
        <taxon>Ericales</taxon>
        <taxon>Ericaceae</taxon>
        <taxon>Ericoideae</taxon>
        <taxon>Rhodoreae</taxon>
        <taxon>Rhododendron</taxon>
    </lineage>
</organism>
<evidence type="ECO:0000313" key="12">
    <source>
        <dbReference type="Proteomes" id="UP000626092"/>
    </source>
</evidence>
<accession>A0A834GS57</accession>
<protein>
    <recommendedName>
        <fullName evidence="9">Small nuclear ribonucleoprotein Sm D2</fullName>
        <shortName evidence="9">Sm-D2</shortName>
    </recommendedName>
    <alternativeName>
        <fullName evidence="9">snRNP core protein D2</fullName>
    </alternativeName>
</protein>
<name>A0A834GS57_RHOSS</name>
<dbReference type="InterPro" id="IPR010920">
    <property type="entry name" value="LSM_dom_sf"/>
</dbReference>
<evidence type="ECO:0000256" key="3">
    <source>
        <dbReference type="ARBA" id="ARBA00008146"/>
    </source>
</evidence>
<comment type="subcellular location">
    <subcellularLocation>
        <location evidence="2">Cytoplasm</location>
        <location evidence="2">Cytosol</location>
    </subcellularLocation>
    <subcellularLocation>
        <location evidence="1 9">Nucleus</location>
    </subcellularLocation>
</comment>
<evidence type="ECO:0000256" key="7">
    <source>
        <dbReference type="ARBA" id="ARBA00023242"/>
    </source>
</evidence>
<comment type="similarity">
    <text evidence="3 9">Belongs to the snRNP core protein family.</text>
</comment>
<evidence type="ECO:0000256" key="6">
    <source>
        <dbReference type="ARBA" id="ARBA00023187"/>
    </source>
</evidence>
<gene>
    <name evidence="11" type="ORF">RHSIM_Rhsim06G0047400</name>
</gene>
<dbReference type="PANTHER" id="PTHR12777">
    <property type="entry name" value="SMALL NUCLEAR RIBONUCLEOPROTEIN SM D2"/>
    <property type="match status" value="1"/>
</dbReference>
<keyword evidence="6 9" id="KW-0508">mRNA splicing</keyword>
<dbReference type="Gene3D" id="2.30.30.100">
    <property type="match status" value="1"/>
</dbReference>
<evidence type="ECO:0000256" key="9">
    <source>
        <dbReference type="RuleBase" id="RU365051"/>
    </source>
</evidence>
<proteinExistence type="inferred from homology"/>
<keyword evidence="12" id="KW-1185">Reference proteome</keyword>
<evidence type="ECO:0000256" key="2">
    <source>
        <dbReference type="ARBA" id="ARBA00004514"/>
    </source>
</evidence>
<dbReference type="GO" id="GO:0030532">
    <property type="term" value="C:small nuclear ribonucleoprotein complex"/>
    <property type="evidence" value="ECO:0007669"/>
    <property type="project" value="InterPro"/>
</dbReference>
<evidence type="ECO:0000259" key="10">
    <source>
        <dbReference type="Pfam" id="PF01423"/>
    </source>
</evidence>
<evidence type="ECO:0000313" key="11">
    <source>
        <dbReference type="EMBL" id="KAF7140928.1"/>
    </source>
</evidence>
<dbReference type="Proteomes" id="UP000626092">
    <property type="component" value="Unassembled WGS sequence"/>
</dbReference>
<evidence type="ECO:0000256" key="5">
    <source>
        <dbReference type="ARBA" id="ARBA00022664"/>
    </source>
</evidence>
<dbReference type="AlphaFoldDB" id="A0A834GS57"/>
<evidence type="ECO:0000256" key="4">
    <source>
        <dbReference type="ARBA" id="ARBA00022490"/>
    </source>
</evidence>
<dbReference type="InterPro" id="IPR001163">
    <property type="entry name" value="Sm_dom_euk/arc"/>
</dbReference>